<protein>
    <submittedName>
        <fullName evidence="2">GNAT family N-acetyltransferase</fullName>
    </submittedName>
</protein>
<dbReference type="PROSITE" id="PS51186">
    <property type="entry name" value="GNAT"/>
    <property type="match status" value="1"/>
</dbReference>
<dbReference type="PANTHER" id="PTHR43072:SF60">
    <property type="entry name" value="L-2,4-DIAMINOBUTYRIC ACID ACETYLTRANSFERASE"/>
    <property type="match status" value="1"/>
</dbReference>
<proteinExistence type="predicted"/>
<dbReference type="InterPro" id="IPR000182">
    <property type="entry name" value="GNAT_dom"/>
</dbReference>
<dbReference type="SUPFAM" id="SSF55729">
    <property type="entry name" value="Acyl-CoA N-acyltransferases (Nat)"/>
    <property type="match status" value="1"/>
</dbReference>
<comment type="caution">
    <text evidence="2">The sequence shown here is derived from an EMBL/GenBank/DDBJ whole genome shotgun (WGS) entry which is preliminary data.</text>
</comment>
<dbReference type="PANTHER" id="PTHR43072">
    <property type="entry name" value="N-ACETYLTRANSFERASE"/>
    <property type="match status" value="1"/>
</dbReference>
<dbReference type="RefSeq" id="WP_334574774.1">
    <property type="nucleotide sequence ID" value="NZ_JBEZVE010000008.1"/>
</dbReference>
<keyword evidence="3" id="KW-1185">Reference proteome</keyword>
<organism evidence="2 3">
    <name type="scientific">Streptomyces sp. 900129855</name>
    <dbReference type="NCBI Taxonomy" id="3155129"/>
    <lineage>
        <taxon>Bacteria</taxon>
        <taxon>Bacillati</taxon>
        <taxon>Actinomycetota</taxon>
        <taxon>Actinomycetes</taxon>
        <taxon>Kitasatosporales</taxon>
        <taxon>Streptomycetaceae</taxon>
        <taxon>Streptomyces</taxon>
    </lineage>
</organism>
<evidence type="ECO:0000259" key="1">
    <source>
        <dbReference type="PROSITE" id="PS51186"/>
    </source>
</evidence>
<name>A0ABV2ZIP6_9ACTN</name>
<dbReference type="Proteomes" id="UP001550739">
    <property type="component" value="Unassembled WGS sequence"/>
</dbReference>
<dbReference type="CDD" id="cd04301">
    <property type="entry name" value="NAT_SF"/>
    <property type="match status" value="1"/>
</dbReference>
<feature type="domain" description="N-acetyltransferase" evidence="1">
    <location>
        <begin position="16"/>
        <end position="168"/>
    </location>
</feature>
<evidence type="ECO:0000313" key="3">
    <source>
        <dbReference type="Proteomes" id="UP001550739"/>
    </source>
</evidence>
<dbReference type="Gene3D" id="3.40.630.30">
    <property type="match status" value="1"/>
</dbReference>
<gene>
    <name evidence="2" type="ORF">AB0E89_16680</name>
</gene>
<sequence length="168" mass="18094">MTDHEVTDRAVTDRAATVRVARAEDIPGLVASSVGLFAEDAGTRDRAVNADWPREHAAGSFATALEDPSRLVLVVEHEGQVVGHLMGSLTEPSALRPVKSATLMSLYVRPAHRRGGAGGRLVEAFLAWAAEQGAGQTEVTAYTDNTDALRFYARHGFAPRLVTLRRSF</sequence>
<dbReference type="InterPro" id="IPR016181">
    <property type="entry name" value="Acyl_CoA_acyltransferase"/>
</dbReference>
<accession>A0ABV2ZIP6</accession>
<evidence type="ECO:0000313" key="2">
    <source>
        <dbReference type="EMBL" id="MEU3782178.1"/>
    </source>
</evidence>
<dbReference type="EMBL" id="JBEZVE010000008">
    <property type="protein sequence ID" value="MEU3782178.1"/>
    <property type="molecule type" value="Genomic_DNA"/>
</dbReference>
<reference evidence="2 3" key="1">
    <citation type="submission" date="2024-06" db="EMBL/GenBank/DDBJ databases">
        <title>The Natural Products Discovery Center: Release of the First 8490 Sequenced Strains for Exploring Actinobacteria Biosynthetic Diversity.</title>
        <authorList>
            <person name="Kalkreuter E."/>
            <person name="Kautsar S.A."/>
            <person name="Yang D."/>
            <person name="Bader C.D."/>
            <person name="Teijaro C.N."/>
            <person name="Fluegel L."/>
            <person name="Davis C.M."/>
            <person name="Simpson J.R."/>
            <person name="Lauterbach L."/>
            <person name="Steele A.D."/>
            <person name="Gui C."/>
            <person name="Meng S."/>
            <person name="Li G."/>
            <person name="Viehrig K."/>
            <person name="Ye F."/>
            <person name="Su P."/>
            <person name="Kiefer A.F."/>
            <person name="Nichols A."/>
            <person name="Cepeda A.J."/>
            <person name="Yan W."/>
            <person name="Fan B."/>
            <person name="Jiang Y."/>
            <person name="Adhikari A."/>
            <person name="Zheng C.-J."/>
            <person name="Schuster L."/>
            <person name="Cowan T.M."/>
            <person name="Smanski M.J."/>
            <person name="Chevrette M.G."/>
            <person name="De Carvalho L.P.S."/>
            <person name="Shen B."/>
        </authorList>
    </citation>
    <scope>NUCLEOTIDE SEQUENCE [LARGE SCALE GENOMIC DNA]</scope>
    <source>
        <strain evidence="2 3">NPDC033843</strain>
    </source>
</reference>
<dbReference type="Pfam" id="PF00583">
    <property type="entry name" value="Acetyltransf_1"/>
    <property type="match status" value="1"/>
</dbReference>